<keyword evidence="4 15" id="KW-0378">Hydrolase</keyword>
<comment type="catalytic activity">
    <reaction evidence="13">
        <text>ATP + H2O = ADP + phosphate + H(+)</text>
        <dbReference type="Rhea" id="RHEA:13065"/>
        <dbReference type="ChEBI" id="CHEBI:15377"/>
        <dbReference type="ChEBI" id="CHEBI:15378"/>
        <dbReference type="ChEBI" id="CHEBI:30616"/>
        <dbReference type="ChEBI" id="CHEBI:43474"/>
        <dbReference type="ChEBI" id="CHEBI:456216"/>
        <dbReference type="EC" id="5.6.2.3"/>
    </reaction>
</comment>
<dbReference type="InterPro" id="IPR006555">
    <property type="entry name" value="ATP-dep_Helicase_C"/>
</dbReference>
<evidence type="ECO:0000256" key="1">
    <source>
        <dbReference type="ARBA" id="ARBA00001966"/>
    </source>
</evidence>
<name>A0A5C5ZKH5_9BACT</name>
<dbReference type="SMART" id="SM00487">
    <property type="entry name" value="DEXDc"/>
    <property type="match status" value="1"/>
</dbReference>
<dbReference type="PROSITE" id="PS51193">
    <property type="entry name" value="HELICASE_ATP_BIND_2"/>
    <property type="match status" value="1"/>
</dbReference>
<dbReference type="InterPro" id="IPR014013">
    <property type="entry name" value="Helic_SF1/SF2_ATP-bd_DinG/Rad3"/>
</dbReference>
<proteinExistence type="inferred from homology"/>
<dbReference type="AlphaFoldDB" id="A0A5C5ZKH5"/>
<keyword evidence="5 15" id="KW-0347">Helicase</keyword>
<dbReference type="Pfam" id="PF13307">
    <property type="entry name" value="Helicase_C_2"/>
    <property type="match status" value="1"/>
</dbReference>
<accession>A0A5C5ZKH5</accession>
<evidence type="ECO:0000256" key="5">
    <source>
        <dbReference type="ARBA" id="ARBA00022806"/>
    </source>
</evidence>
<comment type="caution">
    <text evidence="15">The sequence shown here is derived from an EMBL/GenBank/DDBJ whole genome shotgun (WGS) entry which is preliminary data.</text>
</comment>
<dbReference type="GO" id="GO:0003677">
    <property type="term" value="F:DNA binding"/>
    <property type="evidence" value="ECO:0007669"/>
    <property type="project" value="UniProtKB-KW"/>
</dbReference>
<evidence type="ECO:0000256" key="8">
    <source>
        <dbReference type="ARBA" id="ARBA00023014"/>
    </source>
</evidence>
<dbReference type="GO" id="GO:0006139">
    <property type="term" value="P:nucleobase-containing compound metabolic process"/>
    <property type="evidence" value="ECO:0007669"/>
    <property type="project" value="InterPro"/>
</dbReference>
<sequence>MDDNQPLTVADILGPEGSIARRLDAYEDRPQQLAMAEAVANAIRNKRHLVAEAGTGVGKSFAYLVPAILAATEAEAAKPTDSGKPADGKKAGPKRVVVSTHTIALQEQLMQKDLPLLNAVIPREFSAVLVKGRGNYVSLRRMNAALNRAGALFDRDEQLAELRELAAWSKETHDGSIADLPKRPDRRVWDEVASDSGNCLGRRCPTHSKCFYYAARRRMQHAQVLVVNHALLFSDIALRRRGVSLLPDYDTVILDEAHTAEGIAGDHLGLRVTSGAVEYQLNKLYNDRTQKGLLVAGKFHDAMQQVDRTRAASDEFFSDLWEWGVQHGPKNGRVDQANVAGPGLSAELQVLARKVKRVGDGFDNDVERQDYLAAHDRLVGLAGEIEAWRTQSDDGCVYWLDHQWSRRGAPRVDLGAAPLDVGPGLREGLFDQVSTVVLTSATLAIGRDSSGPVAPSGAKDHGFDFFQSRIGLTQCDSVRLGSPFNYAEQARLITLRDMPDPSSQRDAYEHACVARLKHFLAESDGHAFVLFTSYEMMRRTASMLTPWLAEWNLRLLSQADGMPRTQMVEEFKANPRSVLFGADSFWQGVDVPGDALKLVVIAKLPFSVPDRPLLEARLEAIRASGGNPFRDYQLPEAVLKFKQGFGRLIRSKSDHGTVVCLDPRLETKPYGRLFLESLPECRREAARA</sequence>
<evidence type="ECO:0000256" key="3">
    <source>
        <dbReference type="ARBA" id="ARBA00022741"/>
    </source>
</evidence>
<dbReference type="InterPro" id="IPR011545">
    <property type="entry name" value="DEAD/DEAH_box_helicase_dom"/>
</dbReference>
<comment type="similarity">
    <text evidence="11">Belongs to the helicase family. DinG subfamily.</text>
</comment>
<keyword evidence="9" id="KW-0238">DNA-binding</keyword>
<gene>
    <name evidence="15" type="primary">dinG</name>
    <name evidence="15" type="ORF">Mal64_30880</name>
</gene>
<keyword evidence="10" id="KW-0413">Isomerase</keyword>
<dbReference type="InterPro" id="IPR010614">
    <property type="entry name" value="RAD3-like_helicase_DEAD"/>
</dbReference>
<dbReference type="GO" id="GO:0016887">
    <property type="term" value="F:ATP hydrolysis activity"/>
    <property type="evidence" value="ECO:0007669"/>
    <property type="project" value="RHEA"/>
</dbReference>
<dbReference type="GO" id="GO:0051536">
    <property type="term" value="F:iron-sulfur cluster binding"/>
    <property type="evidence" value="ECO:0007669"/>
    <property type="project" value="UniProtKB-KW"/>
</dbReference>
<dbReference type="FunFam" id="3.40.50.300:FF:000437">
    <property type="entry name" value="ATP-dependent DNA helicase DinG"/>
    <property type="match status" value="1"/>
</dbReference>
<dbReference type="PANTHER" id="PTHR11472:SF34">
    <property type="entry name" value="REGULATOR OF TELOMERE ELONGATION HELICASE 1"/>
    <property type="match status" value="1"/>
</dbReference>
<evidence type="ECO:0000256" key="12">
    <source>
        <dbReference type="ARBA" id="ARBA00044969"/>
    </source>
</evidence>
<keyword evidence="7" id="KW-0408">Iron</keyword>
<keyword evidence="8" id="KW-0411">Iron-sulfur</keyword>
<dbReference type="SUPFAM" id="SSF52540">
    <property type="entry name" value="P-loop containing nucleoside triphosphate hydrolases"/>
    <property type="match status" value="2"/>
</dbReference>
<evidence type="ECO:0000259" key="14">
    <source>
        <dbReference type="PROSITE" id="PS51193"/>
    </source>
</evidence>
<evidence type="ECO:0000256" key="13">
    <source>
        <dbReference type="ARBA" id="ARBA00048954"/>
    </source>
</evidence>
<dbReference type="Pfam" id="PF06733">
    <property type="entry name" value="DEAD_2"/>
    <property type="match status" value="1"/>
</dbReference>
<protein>
    <recommendedName>
        <fullName evidence="12">DNA 5'-3' helicase</fullName>
        <ecNumber evidence="12">5.6.2.3</ecNumber>
    </recommendedName>
</protein>
<keyword evidence="6" id="KW-0067">ATP-binding</keyword>
<dbReference type="GO" id="GO:0005524">
    <property type="term" value="F:ATP binding"/>
    <property type="evidence" value="ECO:0007669"/>
    <property type="project" value="UniProtKB-KW"/>
</dbReference>
<evidence type="ECO:0000313" key="15">
    <source>
        <dbReference type="EMBL" id="TWT87547.1"/>
    </source>
</evidence>
<feature type="domain" description="Helicase ATP-binding" evidence="14">
    <location>
        <begin position="18"/>
        <end position="309"/>
    </location>
</feature>
<dbReference type="Pfam" id="PF00270">
    <property type="entry name" value="DEAD"/>
    <property type="match status" value="1"/>
</dbReference>
<reference evidence="15 16" key="1">
    <citation type="submission" date="2019-02" db="EMBL/GenBank/DDBJ databases">
        <title>Deep-cultivation of Planctomycetes and their phenomic and genomic characterization uncovers novel biology.</title>
        <authorList>
            <person name="Wiegand S."/>
            <person name="Jogler M."/>
            <person name="Boedeker C."/>
            <person name="Pinto D."/>
            <person name="Vollmers J."/>
            <person name="Rivas-Marin E."/>
            <person name="Kohn T."/>
            <person name="Peeters S.H."/>
            <person name="Heuer A."/>
            <person name="Rast P."/>
            <person name="Oberbeckmann S."/>
            <person name="Bunk B."/>
            <person name="Jeske O."/>
            <person name="Meyerdierks A."/>
            <person name="Storesund J.E."/>
            <person name="Kallscheuer N."/>
            <person name="Luecker S."/>
            <person name="Lage O.M."/>
            <person name="Pohl T."/>
            <person name="Merkel B.J."/>
            <person name="Hornburger P."/>
            <person name="Mueller R.-W."/>
            <person name="Bruemmer F."/>
            <person name="Labrenz M."/>
            <person name="Spormann A.M."/>
            <person name="Op Den Camp H."/>
            <person name="Overmann J."/>
            <person name="Amann R."/>
            <person name="Jetten M.S.M."/>
            <person name="Mascher T."/>
            <person name="Medema M.H."/>
            <person name="Devos D.P."/>
            <person name="Kaster A.-K."/>
            <person name="Ovreas L."/>
            <person name="Rohde M."/>
            <person name="Galperin M.Y."/>
            <person name="Jogler C."/>
        </authorList>
    </citation>
    <scope>NUCLEOTIDE SEQUENCE [LARGE SCALE GENOMIC DNA]</scope>
    <source>
        <strain evidence="15 16">Mal64</strain>
    </source>
</reference>
<evidence type="ECO:0000256" key="10">
    <source>
        <dbReference type="ARBA" id="ARBA00023235"/>
    </source>
</evidence>
<dbReference type="Proteomes" id="UP000315440">
    <property type="component" value="Unassembled WGS sequence"/>
</dbReference>
<evidence type="ECO:0000313" key="16">
    <source>
        <dbReference type="Proteomes" id="UP000315440"/>
    </source>
</evidence>
<dbReference type="GO" id="GO:0043139">
    <property type="term" value="F:5'-3' DNA helicase activity"/>
    <property type="evidence" value="ECO:0007669"/>
    <property type="project" value="UniProtKB-EC"/>
</dbReference>
<dbReference type="InterPro" id="IPR014001">
    <property type="entry name" value="Helicase_ATP-bd"/>
</dbReference>
<dbReference type="Gene3D" id="3.40.50.300">
    <property type="entry name" value="P-loop containing nucleotide triphosphate hydrolases"/>
    <property type="match status" value="2"/>
</dbReference>
<evidence type="ECO:0000256" key="11">
    <source>
        <dbReference type="ARBA" id="ARBA00038058"/>
    </source>
</evidence>
<dbReference type="EC" id="5.6.2.3" evidence="12"/>
<dbReference type="EMBL" id="SJPQ01000003">
    <property type="protein sequence ID" value="TWT87547.1"/>
    <property type="molecule type" value="Genomic_DNA"/>
</dbReference>
<keyword evidence="2" id="KW-0479">Metal-binding</keyword>
<keyword evidence="16" id="KW-1185">Reference proteome</keyword>
<evidence type="ECO:0000256" key="7">
    <source>
        <dbReference type="ARBA" id="ARBA00023004"/>
    </source>
</evidence>
<comment type="cofactor">
    <cofactor evidence="1">
        <name>[4Fe-4S] cluster</name>
        <dbReference type="ChEBI" id="CHEBI:49883"/>
    </cofactor>
</comment>
<organism evidence="15 16">
    <name type="scientific">Pseudobythopirellula maris</name>
    <dbReference type="NCBI Taxonomy" id="2527991"/>
    <lineage>
        <taxon>Bacteria</taxon>
        <taxon>Pseudomonadati</taxon>
        <taxon>Planctomycetota</taxon>
        <taxon>Planctomycetia</taxon>
        <taxon>Pirellulales</taxon>
        <taxon>Lacipirellulaceae</taxon>
        <taxon>Pseudobythopirellula</taxon>
    </lineage>
</organism>
<dbReference type="PANTHER" id="PTHR11472">
    <property type="entry name" value="DNA REPAIR DEAD HELICASE RAD3/XP-D SUBFAMILY MEMBER"/>
    <property type="match status" value="1"/>
</dbReference>
<dbReference type="OrthoDB" id="9803913at2"/>
<keyword evidence="3" id="KW-0547">Nucleotide-binding</keyword>
<dbReference type="InterPro" id="IPR027417">
    <property type="entry name" value="P-loop_NTPase"/>
</dbReference>
<dbReference type="SMART" id="SM00491">
    <property type="entry name" value="HELICc2"/>
    <property type="match status" value="1"/>
</dbReference>
<dbReference type="InterPro" id="IPR045028">
    <property type="entry name" value="DinG/Rad3-like"/>
</dbReference>
<dbReference type="RefSeq" id="WP_146401777.1">
    <property type="nucleotide sequence ID" value="NZ_SJPQ01000003.1"/>
</dbReference>
<evidence type="ECO:0000256" key="9">
    <source>
        <dbReference type="ARBA" id="ARBA00023125"/>
    </source>
</evidence>
<evidence type="ECO:0000256" key="6">
    <source>
        <dbReference type="ARBA" id="ARBA00022840"/>
    </source>
</evidence>
<evidence type="ECO:0000256" key="2">
    <source>
        <dbReference type="ARBA" id="ARBA00022723"/>
    </source>
</evidence>
<dbReference type="GO" id="GO:0046872">
    <property type="term" value="F:metal ion binding"/>
    <property type="evidence" value="ECO:0007669"/>
    <property type="project" value="UniProtKB-KW"/>
</dbReference>
<evidence type="ECO:0000256" key="4">
    <source>
        <dbReference type="ARBA" id="ARBA00022801"/>
    </source>
</evidence>